<evidence type="ECO:0000313" key="3">
    <source>
        <dbReference type="Proteomes" id="UP001597267"/>
    </source>
</evidence>
<keyword evidence="3" id="KW-1185">Reference proteome</keyword>
<evidence type="ECO:0000313" key="2">
    <source>
        <dbReference type="EMBL" id="MFD1672169.1"/>
    </source>
</evidence>
<dbReference type="RefSeq" id="WP_125715818.1">
    <property type="nucleotide sequence ID" value="NZ_JBHTOP010000022.1"/>
</dbReference>
<organism evidence="2 3">
    <name type="scientific">Agrilactobacillus yilanensis</name>
    <dbReference type="NCBI Taxonomy" id="2485997"/>
    <lineage>
        <taxon>Bacteria</taxon>
        <taxon>Bacillati</taxon>
        <taxon>Bacillota</taxon>
        <taxon>Bacilli</taxon>
        <taxon>Lactobacillales</taxon>
        <taxon>Lactobacillaceae</taxon>
        <taxon>Agrilactobacillus</taxon>
    </lineage>
</organism>
<dbReference type="EMBL" id="JBHTOP010000022">
    <property type="protein sequence ID" value="MFD1672169.1"/>
    <property type="molecule type" value="Genomic_DNA"/>
</dbReference>
<name>A0ABW4J836_9LACO</name>
<evidence type="ECO:0000256" key="1">
    <source>
        <dbReference type="SAM" id="Coils"/>
    </source>
</evidence>
<accession>A0ABW4J836</accession>
<protein>
    <submittedName>
        <fullName evidence="2">MerR family transcriptional regulator</fullName>
    </submittedName>
</protein>
<dbReference type="InterPro" id="IPR009061">
    <property type="entry name" value="DNA-bd_dom_put_sf"/>
</dbReference>
<feature type="coiled-coil region" evidence="1">
    <location>
        <begin position="124"/>
        <end position="151"/>
    </location>
</feature>
<dbReference type="SUPFAM" id="SSF46955">
    <property type="entry name" value="Putative DNA-binding domain"/>
    <property type="match status" value="1"/>
</dbReference>
<dbReference type="Proteomes" id="UP001597267">
    <property type="component" value="Unassembled WGS sequence"/>
</dbReference>
<proteinExistence type="predicted"/>
<gene>
    <name evidence="2" type="ORF">ACFQ5M_08675</name>
</gene>
<comment type="caution">
    <text evidence="2">The sequence shown here is derived from an EMBL/GenBank/DDBJ whole genome shotgun (WGS) entry which is preliminary data.</text>
</comment>
<keyword evidence="1" id="KW-0175">Coiled coil</keyword>
<sequence>MAGNHEFKEYKTPSQVAQLIGVSVPTLRKYSLMIEKATTERYFERNQQNTRLYTQENVERLKELTKLSKSPDRTLQDVIAQLYTITESKATTATGNAPTGTAQPVQRPTATNEIAPVEQFMNVLTNMQDTVTQQKQTIDALQQQLKIVQEQNLAILEHLNHTDGATDFEEGIRLPDENKLHITEMSQPESVAENYEALENKHAIVDDDLDAAEKVVRPRTLQDMQLEPEPKKHWWQRLMDRS</sequence>
<dbReference type="Gene3D" id="1.10.1660.10">
    <property type="match status" value="1"/>
</dbReference>
<reference evidence="3" key="1">
    <citation type="journal article" date="2019" name="Int. J. Syst. Evol. Microbiol.">
        <title>The Global Catalogue of Microorganisms (GCM) 10K type strain sequencing project: providing services to taxonomists for standard genome sequencing and annotation.</title>
        <authorList>
            <consortium name="The Broad Institute Genomics Platform"/>
            <consortium name="The Broad Institute Genome Sequencing Center for Infectious Disease"/>
            <person name="Wu L."/>
            <person name="Ma J."/>
        </authorList>
    </citation>
    <scope>NUCLEOTIDE SEQUENCE [LARGE SCALE GENOMIC DNA]</scope>
    <source>
        <strain evidence="3">CCM 8896</strain>
    </source>
</reference>